<feature type="compositionally biased region" description="Basic residues" evidence="1">
    <location>
        <begin position="114"/>
        <end position="139"/>
    </location>
</feature>
<feature type="compositionally biased region" description="Low complexity" evidence="1">
    <location>
        <begin position="140"/>
        <end position="152"/>
    </location>
</feature>
<dbReference type="EMBL" id="GFAC01006571">
    <property type="protein sequence ID" value="JAT92617.1"/>
    <property type="molecule type" value="mRNA"/>
</dbReference>
<name>A0A1E1X049_9ACAR</name>
<organism evidence="2">
    <name type="scientific">Amblyomma aureolatum</name>
    <dbReference type="NCBI Taxonomy" id="187763"/>
    <lineage>
        <taxon>Eukaryota</taxon>
        <taxon>Metazoa</taxon>
        <taxon>Ecdysozoa</taxon>
        <taxon>Arthropoda</taxon>
        <taxon>Chelicerata</taxon>
        <taxon>Arachnida</taxon>
        <taxon>Acari</taxon>
        <taxon>Parasitiformes</taxon>
        <taxon>Ixodida</taxon>
        <taxon>Ixodoidea</taxon>
        <taxon>Ixodidae</taxon>
        <taxon>Amblyomminae</taxon>
        <taxon>Amblyomma</taxon>
    </lineage>
</organism>
<accession>A0A1E1X049</accession>
<reference evidence="2" key="1">
    <citation type="journal article" date="2017" name="Front. Cell. Infect. Microbiol.">
        <title>The Distinct Transcriptional Response of the Midgut of Amblyomma sculptum and Amblyomma aureolatum Ticks to Rickettsia rickettsii Correlates to Their Differences in Susceptibility to Infection.</title>
        <authorList>
            <person name="Martins L.A."/>
            <person name="Galletti M.F.B.M."/>
            <person name="Ribeiro J.M."/>
            <person name="Fujita A."/>
            <person name="Costa F.B."/>
            <person name="Labruna M.B."/>
            <person name="Daffre S."/>
            <person name="Fogaca A.C."/>
        </authorList>
    </citation>
    <scope>NUCLEOTIDE SEQUENCE</scope>
</reference>
<evidence type="ECO:0000313" key="2">
    <source>
        <dbReference type="EMBL" id="JAT92617.1"/>
    </source>
</evidence>
<proteinExistence type="evidence at transcript level"/>
<evidence type="ECO:0000256" key="1">
    <source>
        <dbReference type="SAM" id="MobiDB-lite"/>
    </source>
</evidence>
<dbReference type="AlphaFoldDB" id="A0A1E1X049"/>
<protein>
    <submittedName>
        <fullName evidence="2">Putative bt 4</fullName>
    </submittedName>
</protein>
<sequence>ASGDAEQPCPGPAPNPGIIVQNCNYWCEGANGGWDIAYYKNGTRCDFGIGKEPGVCAELPQAPGCYDAEDEAVQVFLRDITSTTIIPSEPSSTTTKKKKKSKKTNATTKTKSTEKKKRPDKKPKKCKKSKESKKSKKSKNSGTTTAATEPEW</sequence>
<feature type="non-terminal residue" evidence="2">
    <location>
        <position position="1"/>
    </location>
</feature>
<feature type="region of interest" description="Disordered" evidence="1">
    <location>
        <begin position="85"/>
        <end position="152"/>
    </location>
</feature>
<feature type="compositionally biased region" description="Low complexity" evidence="1">
    <location>
        <begin position="85"/>
        <end position="94"/>
    </location>
</feature>